<organism evidence="1">
    <name type="scientific">Candidatus Kentrum sp. FM</name>
    <dbReference type="NCBI Taxonomy" id="2126340"/>
    <lineage>
        <taxon>Bacteria</taxon>
        <taxon>Pseudomonadati</taxon>
        <taxon>Pseudomonadota</taxon>
        <taxon>Gammaproteobacteria</taxon>
        <taxon>Candidatus Kentrum</taxon>
    </lineage>
</organism>
<dbReference type="NCBIfam" id="TIGR02001">
    <property type="entry name" value="gcw_chp"/>
    <property type="match status" value="1"/>
</dbReference>
<dbReference type="Pfam" id="PF09694">
    <property type="entry name" value="Gcw_chp"/>
    <property type="match status" value="1"/>
</dbReference>
<protein>
    <submittedName>
        <fullName evidence="1">Uncharacterized protein</fullName>
    </submittedName>
</protein>
<dbReference type="EMBL" id="CAADEZ010000120">
    <property type="protein sequence ID" value="VFJ53812.1"/>
    <property type="molecule type" value="Genomic_DNA"/>
</dbReference>
<gene>
    <name evidence="2" type="ORF">BECKFM1743A_GA0114220_101205</name>
    <name evidence="3" type="ORF">BECKFM1743B_GA0114221_103544</name>
    <name evidence="1" type="ORF">BECKFM1743C_GA0114222_101162</name>
</gene>
<evidence type="ECO:0000313" key="1">
    <source>
        <dbReference type="EMBL" id="VFJ52924.1"/>
    </source>
</evidence>
<proteinExistence type="predicted"/>
<reference evidence="1" key="1">
    <citation type="submission" date="2019-02" db="EMBL/GenBank/DDBJ databases">
        <authorList>
            <person name="Gruber-Vodicka R. H."/>
            <person name="Seah K. B. B."/>
        </authorList>
    </citation>
    <scope>NUCLEOTIDE SEQUENCE</scope>
    <source>
        <strain evidence="2">BECK_BZ163</strain>
        <strain evidence="3">BECK_BZ164</strain>
        <strain evidence="1">BECK_BZ165</strain>
    </source>
</reference>
<evidence type="ECO:0000313" key="2">
    <source>
        <dbReference type="EMBL" id="VFJ53812.1"/>
    </source>
</evidence>
<dbReference type="AlphaFoldDB" id="A0A450SI17"/>
<sequence length="282" mass="30928">MNRYLRYRLCRGCSGRLSEQSYATHSAGFLKKIIVAGCVFGSGLSIVHGHSEHAHDEPIHEFTGNVVLTSDYLFRGYSQTDEDPAIQGSLDYKHTPSGIYLGAWASNIEFNTADNTDDSSIEIDFYGGISGELTSGISWDIGGLYYCYPDQNEDSGVGDYDYFEVYAGLGYTFEDTVLSPGVGVMLFYSNDYFGEDEDAYYPAGTLDLALPWEFGLGFSVGYLHVDGDETNPAGYDYTHWSVGLSREIAGFGVDVSYNDASDDDACPSDFCEAVVFSVSRGF</sequence>
<dbReference type="InterPro" id="IPR010239">
    <property type="entry name" value="CHP02001"/>
</dbReference>
<dbReference type="EMBL" id="CAADFA010000116">
    <property type="protein sequence ID" value="VFJ52924.1"/>
    <property type="molecule type" value="Genomic_DNA"/>
</dbReference>
<name>A0A450SI17_9GAMM</name>
<dbReference type="EMBL" id="CAADFL010000354">
    <property type="protein sequence ID" value="VFK15091.1"/>
    <property type="molecule type" value="Genomic_DNA"/>
</dbReference>
<accession>A0A450SI17</accession>
<evidence type="ECO:0000313" key="3">
    <source>
        <dbReference type="EMBL" id="VFK15091.1"/>
    </source>
</evidence>